<evidence type="ECO:0000313" key="4">
    <source>
        <dbReference type="EMBL" id="CAB4559788.1"/>
    </source>
</evidence>
<gene>
    <name evidence="4" type="ORF">UFOPK1493_01695</name>
</gene>
<dbReference type="SUPFAM" id="SSF52540">
    <property type="entry name" value="P-loop containing nucleoside triphosphate hydrolases"/>
    <property type="match status" value="1"/>
</dbReference>
<dbReference type="GO" id="GO:0004016">
    <property type="term" value="F:adenylate cyclase activity"/>
    <property type="evidence" value="ECO:0007669"/>
    <property type="project" value="TreeGrafter"/>
</dbReference>
<dbReference type="Gene3D" id="1.25.40.10">
    <property type="entry name" value="Tetratricopeptide repeat domain"/>
    <property type="match status" value="2"/>
</dbReference>
<name>A0A6J6DEA5_9ZZZZ</name>
<sequence>MLCPSCASPLVDGARFCSSCGHAVASVQSEERRIVTVLFADVVGFTALAEHLDPEQVKRLIDGAFERLVDDVTSFGGRVDKLLGDGILALFGAPVAHEDDAERAVRAGLRMQETLARYVAEEGSDDPLRMRIGINTGEVLVGTLAGTDYTAMGDVVNTASRLQTEAPPGGVLVGEATHALTADVIEYGPPTELLPRGRERPISTWLALGALTAPGARVRRSDLRLVGRDPELAISRAALRLGIDERRTLLLNVIGESGVGKSRLIDELLDTLDEIGAGTAIVLEGACAPYGESNPWSPIASAIAGHLDFDPSLSADQLRDRARTKAASLLSTDGVTTEIERAVEVFLHLLGHDSALDALDAGARRDMVHRAITRVVEMRTAKGPMVLWIDDLHWADQVVVDLLDHLIGTVQRLPFVLVTSMRPGSDVVWPPSTERTTVLSLTVPPLARADSDELAIELLGQLTAGIEGTTDFVGDQQLLGALFDRSGGNPLFLQQLAEVVAEEGSASELPDSLRALIAARLDQLGVAERQVLDNAATLGLSGTLMALDRFAQAMEQPFDRQTVSQLDAKGFLVVEGQRWRFRSDSVRETTYHTLTKASRAQRHAGVAATLARFAPTACDDLAHHAATAAELVAELGSVDMVPATIRVDAVRALGVAARRAGESGSHRLSVRHATRAISLMYGHPSEAAERTALMLVRCAGLIETREWEVAKADLATVLADATTRGDIKVEGQARRLLGSIHHLQGGAVDARAELGRSVELLRQADAPALLADALRQRGFIELFGGSLPDAEWHFGEAEAVYRELGDERGLAYIEQHRAWLSFLSGDLAAADERLHRAAETHSRLGDRNGVGWAFGLLAFVRFFQRRFVEAEDLADVVQAEATELGDDWAASMMQTLKADLRLWHGNLDEAASLAEQARARFRRLGDRFGMAQALSALVRTQVALGRNAAAQRTVEELLSLGEGSPAGPIPLLAVAGAAMHRGDAKVAATMLRRVEEQLVQRTSGRFEAMILAAIAAAQEGRIDDALEAIDDIPDLAREHPFSRVAVALVASLAGDPETAVREAELVVTTPGATYLDRTIAAVAAAGGHAQLAEHERAREVLDAAIQEAVKVGDVVVIALLQRAHVRVVGTEHASGGGDASALGDGWLHVIAQLPLAEHAA</sequence>
<dbReference type="GO" id="GO:0035556">
    <property type="term" value="P:intracellular signal transduction"/>
    <property type="evidence" value="ECO:0007669"/>
    <property type="project" value="InterPro"/>
</dbReference>
<dbReference type="Pfam" id="PF13191">
    <property type="entry name" value="AAA_16"/>
    <property type="match status" value="1"/>
</dbReference>
<dbReference type="SUPFAM" id="SSF55073">
    <property type="entry name" value="Nucleotide cyclase"/>
    <property type="match status" value="1"/>
</dbReference>
<dbReference type="CDD" id="cd07302">
    <property type="entry name" value="CHD"/>
    <property type="match status" value="1"/>
</dbReference>
<feature type="domain" description="Guanylate cyclase" evidence="3">
    <location>
        <begin position="36"/>
        <end position="163"/>
    </location>
</feature>
<dbReference type="GO" id="GO:0005737">
    <property type="term" value="C:cytoplasm"/>
    <property type="evidence" value="ECO:0007669"/>
    <property type="project" value="TreeGrafter"/>
</dbReference>
<dbReference type="PANTHER" id="PTHR16305:SF28">
    <property type="entry name" value="GUANYLATE CYCLASE DOMAIN-CONTAINING PROTEIN"/>
    <property type="match status" value="1"/>
</dbReference>
<dbReference type="EMBL" id="CAEZSR010000055">
    <property type="protein sequence ID" value="CAB4559788.1"/>
    <property type="molecule type" value="Genomic_DNA"/>
</dbReference>
<dbReference type="PROSITE" id="PS50125">
    <property type="entry name" value="GUANYLATE_CYCLASE_2"/>
    <property type="match status" value="1"/>
</dbReference>
<dbReference type="InterPro" id="IPR011990">
    <property type="entry name" value="TPR-like_helical_dom_sf"/>
</dbReference>
<dbReference type="InterPro" id="IPR041664">
    <property type="entry name" value="AAA_16"/>
</dbReference>
<proteinExistence type="predicted"/>
<dbReference type="PANTHER" id="PTHR16305">
    <property type="entry name" value="TESTICULAR SOLUBLE ADENYLYL CYCLASE"/>
    <property type="match status" value="1"/>
</dbReference>
<dbReference type="InterPro" id="IPR027417">
    <property type="entry name" value="P-loop_NTPase"/>
</dbReference>
<keyword evidence="1" id="KW-0547">Nucleotide-binding</keyword>
<dbReference type="SUPFAM" id="SSF48452">
    <property type="entry name" value="TPR-like"/>
    <property type="match status" value="1"/>
</dbReference>
<keyword evidence="2" id="KW-0067">ATP-binding</keyword>
<organism evidence="4">
    <name type="scientific">freshwater metagenome</name>
    <dbReference type="NCBI Taxonomy" id="449393"/>
    <lineage>
        <taxon>unclassified sequences</taxon>
        <taxon>metagenomes</taxon>
        <taxon>ecological metagenomes</taxon>
    </lineage>
</organism>
<evidence type="ECO:0000256" key="2">
    <source>
        <dbReference type="ARBA" id="ARBA00022840"/>
    </source>
</evidence>
<dbReference type="GO" id="GO:0005524">
    <property type="term" value="F:ATP binding"/>
    <property type="evidence" value="ECO:0007669"/>
    <property type="project" value="UniProtKB-KW"/>
</dbReference>
<dbReference type="AlphaFoldDB" id="A0A6J6DEA5"/>
<dbReference type="GO" id="GO:0009190">
    <property type="term" value="P:cyclic nucleotide biosynthetic process"/>
    <property type="evidence" value="ECO:0007669"/>
    <property type="project" value="InterPro"/>
</dbReference>
<dbReference type="InterPro" id="IPR001054">
    <property type="entry name" value="A/G_cyclase"/>
</dbReference>
<accession>A0A6J6DEA5</accession>
<dbReference type="Gene3D" id="3.30.70.1230">
    <property type="entry name" value="Nucleotide cyclase"/>
    <property type="match status" value="1"/>
</dbReference>
<dbReference type="SMART" id="SM00044">
    <property type="entry name" value="CYCc"/>
    <property type="match status" value="1"/>
</dbReference>
<evidence type="ECO:0000259" key="3">
    <source>
        <dbReference type="PROSITE" id="PS50125"/>
    </source>
</evidence>
<protein>
    <submittedName>
        <fullName evidence="4">Unannotated protein</fullName>
    </submittedName>
</protein>
<dbReference type="InterPro" id="IPR029787">
    <property type="entry name" value="Nucleotide_cyclase"/>
</dbReference>
<reference evidence="4" key="1">
    <citation type="submission" date="2020-05" db="EMBL/GenBank/DDBJ databases">
        <authorList>
            <person name="Chiriac C."/>
            <person name="Salcher M."/>
            <person name="Ghai R."/>
            <person name="Kavagutti S V."/>
        </authorList>
    </citation>
    <scope>NUCLEOTIDE SEQUENCE</scope>
</reference>
<dbReference type="Pfam" id="PF00211">
    <property type="entry name" value="Guanylate_cyc"/>
    <property type="match status" value="1"/>
</dbReference>
<evidence type="ECO:0000256" key="1">
    <source>
        <dbReference type="ARBA" id="ARBA00022741"/>
    </source>
</evidence>